<comment type="caution">
    <text evidence="1">The sequence shown here is derived from an EMBL/GenBank/DDBJ whole genome shotgun (WGS) entry which is preliminary data.</text>
</comment>
<proteinExistence type="predicted"/>
<gene>
    <name evidence="1" type="ORF">Vau01_091410</name>
</gene>
<keyword evidence="2" id="KW-1185">Reference proteome</keyword>
<accession>A0A8J3ZHE6</accession>
<reference evidence="1" key="1">
    <citation type="submission" date="2021-01" db="EMBL/GenBank/DDBJ databases">
        <title>Whole genome shotgun sequence of Virgisporangium aurantiacum NBRC 16421.</title>
        <authorList>
            <person name="Komaki H."/>
            <person name="Tamura T."/>
        </authorList>
    </citation>
    <scope>NUCLEOTIDE SEQUENCE</scope>
    <source>
        <strain evidence="1">NBRC 16421</strain>
    </source>
</reference>
<evidence type="ECO:0000313" key="1">
    <source>
        <dbReference type="EMBL" id="GIJ61625.1"/>
    </source>
</evidence>
<protein>
    <submittedName>
        <fullName evidence="1">Uncharacterized protein</fullName>
    </submittedName>
</protein>
<dbReference type="AlphaFoldDB" id="A0A8J3ZHE6"/>
<dbReference type="Proteomes" id="UP000612585">
    <property type="component" value="Unassembled WGS sequence"/>
</dbReference>
<sequence>MATGGFVAFRVLGSSNNFAVGSCVKQDGNEAKQVDCSEKGAFSVVSKETKREDCADQAQPFVLIERDGKTEVLCLSPKK</sequence>
<name>A0A8J3ZHE6_9ACTN</name>
<organism evidence="1 2">
    <name type="scientific">Virgisporangium aurantiacum</name>
    <dbReference type="NCBI Taxonomy" id="175570"/>
    <lineage>
        <taxon>Bacteria</taxon>
        <taxon>Bacillati</taxon>
        <taxon>Actinomycetota</taxon>
        <taxon>Actinomycetes</taxon>
        <taxon>Micromonosporales</taxon>
        <taxon>Micromonosporaceae</taxon>
        <taxon>Virgisporangium</taxon>
    </lineage>
</organism>
<dbReference type="EMBL" id="BOPG01000068">
    <property type="protein sequence ID" value="GIJ61625.1"/>
    <property type="molecule type" value="Genomic_DNA"/>
</dbReference>
<evidence type="ECO:0000313" key="2">
    <source>
        <dbReference type="Proteomes" id="UP000612585"/>
    </source>
</evidence>